<proteinExistence type="predicted"/>
<dbReference type="RefSeq" id="XP_005702312.1">
    <property type="nucleotide sequence ID" value="XM_005702255.1"/>
</dbReference>
<accession>M2X7J6</accession>
<protein>
    <submittedName>
        <fullName evidence="1">Uncharacterized protein</fullName>
    </submittedName>
</protein>
<gene>
    <name evidence="1" type="ORF">Gasu_65480</name>
</gene>
<organism evidence="1 2">
    <name type="scientific">Galdieria sulphuraria</name>
    <name type="common">Red alga</name>
    <dbReference type="NCBI Taxonomy" id="130081"/>
    <lineage>
        <taxon>Eukaryota</taxon>
        <taxon>Rhodophyta</taxon>
        <taxon>Bangiophyceae</taxon>
        <taxon>Galdieriales</taxon>
        <taxon>Galdieriaceae</taxon>
        <taxon>Galdieria</taxon>
    </lineage>
</organism>
<dbReference type="EMBL" id="KB454810">
    <property type="protein sequence ID" value="EME25792.1"/>
    <property type="molecule type" value="Genomic_DNA"/>
</dbReference>
<dbReference type="Proteomes" id="UP000030680">
    <property type="component" value="Unassembled WGS sequence"/>
</dbReference>
<keyword evidence="2" id="KW-1185">Reference proteome</keyword>
<name>M2X7J6_GALSU</name>
<reference evidence="2" key="1">
    <citation type="journal article" date="2013" name="Science">
        <title>Gene transfer from bacteria and archaea facilitated evolution of an extremophilic eukaryote.</title>
        <authorList>
            <person name="Schonknecht G."/>
            <person name="Chen W.H."/>
            <person name="Ternes C.M."/>
            <person name="Barbier G.G."/>
            <person name="Shrestha R.P."/>
            <person name="Stanke M."/>
            <person name="Brautigam A."/>
            <person name="Baker B.J."/>
            <person name="Banfield J.F."/>
            <person name="Garavito R.M."/>
            <person name="Carr K."/>
            <person name="Wilkerson C."/>
            <person name="Rensing S.A."/>
            <person name="Gagneul D."/>
            <person name="Dickenson N.E."/>
            <person name="Oesterhelt C."/>
            <person name="Lercher M.J."/>
            <person name="Weber A.P."/>
        </authorList>
    </citation>
    <scope>NUCLEOTIDE SEQUENCE [LARGE SCALE GENOMIC DNA]</scope>
    <source>
        <strain evidence="2">074W</strain>
    </source>
</reference>
<dbReference type="KEGG" id="gsl:Gasu_65480"/>
<dbReference type="Gramene" id="EME25792">
    <property type="protein sequence ID" value="EME25792"/>
    <property type="gene ID" value="Gasu_65480"/>
</dbReference>
<evidence type="ECO:0000313" key="1">
    <source>
        <dbReference type="EMBL" id="EME25792.1"/>
    </source>
</evidence>
<dbReference type="AlphaFoldDB" id="M2X7J6"/>
<evidence type="ECO:0000313" key="2">
    <source>
        <dbReference type="Proteomes" id="UP000030680"/>
    </source>
</evidence>
<dbReference type="GeneID" id="17084785"/>
<sequence>MDLLEEFTQVDLADEVPTSTSILSSKYTEDNLVDSLLDKNHNERKSPHSFPDSCKLLSILPRSIETRLNPLFPELTQH</sequence>